<evidence type="ECO:0000256" key="4">
    <source>
        <dbReference type="ARBA" id="ARBA00022679"/>
    </source>
</evidence>
<name>A0ABT8LJ09_9BACT</name>
<dbReference type="PANTHER" id="PTHR43648:SF1">
    <property type="entry name" value="ELECTRON TRANSFER FLAVOPROTEIN BETA SUBUNIT LYSINE METHYLTRANSFERASE"/>
    <property type="match status" value="1"/>
</dbReference>
<evidence type="ECO:0000256" key="3">
    <source>
        <dbReference type="ARBA" id="ARBA00022603"/>
    </source>
</evidence>
<dbReference type="InterPro" id="IPR029063">
    <property type="entry name" value="SAM-dependent_MTases_sf"/>
</dbReference>
<dbReference type="GO" id="GO:0005840">
    <property type="term" value="C:ribosome"/>
    <property type="evidence" value="ECO:0007669"/>
    <property type="project" value="UniProtKB-KW"/>
</dbReference>
<dbReference type="EMBL" id="JAUJEB010000008">
    <property type="protein sequence ID" value="MDN5216381.1"/>
    <property type="molecule type" value="Genomic_DNA"/>
</dbReference>
<dbReference type="PIRSF" id="PIRSF000401">
    <property type="entry name" value="RPL11_MTase"/>
    <property type="match status" value="1"/>
</dbReference>
<evidence type="ECO:0000256" key="1">
    <source>
        <dbReference type="ARBA" id="ARBA00009741"/>
    </source>
</evidence>
<evidence type="ECO:0000256" key="5">
    <source>
        <dbReference type="ARBA" id="ARBA00022691"/>
    </source>
</evidence>
<dbReference type="NCBIfam" id="NF001785">
    <property type="entry name" value="PRK00517.2-2"/>
    <property type="match status" value="1"/>
</dbReference>
<dbReference type="GO" id="GO:0032259">
    <property type="term" value="P:methylation"/>
    <property type="evidence" value="ECO:0007669"/>
    <property type="project" value="UniProtKB-KW"/>
</dbReference>
<keyword evidence="3 6" id="KW-0489">Methyltransferase</keyword>
<feature type="binding site" evidence="6">
    <location>
        <position position="147"/>
    </location>
    <ligand>
        <name>S-adenosyl-L-methionine</name>
        <dbReference type="ChEBI" id="CHEBI:59789"/>
    </ligand>
</feature>
<accession>A0ABT8LJ09</accession>
<evidence type="ECO:0000256" key="6">
    <source>
        <dbReference type="HAMAP-Rule" id="MF_00735"/>
    </source>
</evidence>
<feature type="binding site" evidence="6">
    <location>
        <position position="169"/>
    </location>
    <ligand>
        <name>S-adenosyl-L-methionine</name>
        <dbReference type="ChEBI" id="CHEBI:59789"/>
    </ligand>
</feature>
<evidence type="ECO:0000313" key="8">
    <source>
        <dbReference type="Proteomes" id="UP001172083"/>
    </source>
</evidence>
<sequence>MDFQEIKIYCPAHFNDILVAEFSMLGFDSFVEHEDGFCAYLESEVVDEAAINAIAAKYKPDFALRYEITPIAKKNWNQQWEDNYEPIYIDQQCVVRASFHQLSKSYPYEIIVNPKMSFGTGHHETTFLMLKNQLEINHQGKEVLDVGCGTGVLAIMAKLRGAREVTACDIDGWSIENSRENFRINDCEEIKIQHGDVTAISGQFDIIVANINRNVLMHDLPHYAQRMRSQGGKLLLSGFYREDENSLIEQAQSLGFIISKTTHRNSWSCLLFEK</sequence>
<keyword evidence="7" id="KW-0687">Ribonucleoprotein</keyword>
<keyword evidence="5 6" id="KW-0949">S-adenosyl-L-methionine</keyword>
<keyword evidence="8" id="KW-1185">Reference proteome</keyword>
<evidence type="ECO:0000313" key="7">
    <source>
        <dbReference type="EMBL" id="MDN5216381.1"/>
    </source>
</evidence>
<keyword evidence="2 6" id="KW-0963">Cytoplasm</keyword>
<keyword evidence="4 6" id="KW-0808">Transferase</keyword>
<dbReference type="Proteomes" id="UP001172083">
    <property type="component" value="Unassembled WGS sequence"/>
</dbReference>
<organism evidence="7 8">
    <name type="scientific">Agaribacillus aureus</name>
    <dbReference type="NCBI Taxonomy" id="3051825"/>
    <lineage>
        <taxon>Bacteria</taxon>
        <taxon>Pseudomonadati</taxon>
        <taxon>Bacteroidota</taxon>
        <taxon>Cytophagia</taxon>
        <taxon>Cytophagales</taxon>
        <taxon>Splendidivirgaceae</taxon>
        <taxon>Agaribacillus</taxon>
    </lineage>
</organism>
<dbReference type="EC" id="2.1.1.-" evidence="6"/>
<evidence type="ECO:0000256" key="2">
    <source>
        <dbReference type="ARBA" id="ARBA00022490"/>
    </source>
</evidence>
<comment type="function">
    <text evidence="6">Methylates ribosomal protein L11.</text>
</comment>
<proteinExistence type="inferred from homology"/>
<protein>
    <recommendedName>
        <fullName evidence="6">Ribosomal protein L11 methyltransferase</fullName>
        <shortName evidence="6">L11 Mtase</shortName>
        <ecNumber evidence="6">2.1.1.-</ecNumber>
    </recommendedName>
</protein>
<feature type="binding site" evidence="6">
    <location>
        <position position="210"/>
    </location>
    <ligand>
        <name>S-adenosyl-L-methionine</name>
        <dbReference type="ChEBI" id="CHEBI:59789"/>
    </ligand>
</feature>
<comment type="subcellular location">
    <subcellularLocation>
        <location evidence="6">Cytoplasm</location>
    </subcellularLocation>
</comment>
<dbReference type="HAMAP" id="MF_00735">
    <property type="entry name" value="Methyltr_PrmA"/>
    <property type="match status" value="1"/>
</dbReference>
<dbReference type="Pfam" id="PF06325">
    <property type="entry name" value="PrmA"/>
    <property type="match status" value="1"/>
</dbReference>
<comment type="similarity">
    <text evidence="1 6">Belongs to the methyltransferase superfamily. PrmA family.</text>
</comment>
<keyword evidence="7" id="KW-0689">Ribosomal protein</keyword>
<dbReference type="CDD" id="cd02440">
    <property type="entry name" value="AdoMet_MTases"/>
    <property type="match status" value="1"/>
</dbReference>
<dbReference type="SUPFAM" id="SSF53335">
    <property type="entry name" value="S-adenosyl-L-methionine-dependent methyltransferases"/>
    <property type="match status" value="1"/>
</dbReference>
<feature type="binding site" evidence="6">
    <location>
        <position position="126"/>
    </location>
    <ligand>
        <name>S-adenosyl-L-methionine</name>
        <dbReference type="ChEBI" id="CHEBI:59789"/>
    </ligand>
</feature>
<dbReference type="RefSeq" id="WP_346761718.1">
    <property type="nucleotide sequence ID" value="NZ_JAUJEB010000008.1"/>
</dbReference>
<dbReference type="PANTHER" id="PTHR43648">
    <property type="entry name" value="ELECTRON TRANSFER FLAVOPROTEIN BETA SUBUNIT LYSINE METHYLTRANSFERASE"/>
    <property type="match status" value="1"/>
</dbReference>
<reference evidence="7" key="1">
    <citation type="submission" date="2023-06" db="EMBL/GenBank/DDBJ databases">
        <title>Genomic of Agaribacillus aureum.</title>
        <authorList>
            <person name="Wang G."/>
        </authorList>
    </citation>
    <scope>NUCLEOTIDE SEQUENCE</scope>
    <source>
        <strain evidence="7">BMA12</strain>
    </source>
</reference>
<dbReference type="GO" id="GO:0008168">
    <property type="term" value="F:methyltransferase activity"/>
    <property type="evidence" value="ECO:0007669"/>
    <property type="project" value="UniProtKB-KW"/>
</dbReference>
<dbReference type="Gene3D" id="3.40.50.150">
    <property type="entry name" value="Vaccinia Virus protein VP39"/>
    <property type="match status" value="1"/>
</dbReference>
<dbReference type="InterPro" id="IPR004498">
    <property type="entry name" value="Ribosomal_PrmA_MeTrfase"/>
</dbReference>
<comment type="catalytic activity">
    <reaction evidence="6">
        <text>L-lysyl-[protein] + 3 S-adenosyl-L-methionine = N(6),N(6),N(6)-trimethyl-L-lysyl-[protein] + 3 S-adenosyl-L-homocysteine + 3 H(+)</text>
        <dbReference type="Rhea" id="RHEA:54192"/>
        <dbReference type="Rhea" id="RHEA-COMP:9752"/>
        <dbReference type="Rhea" id="RHEA-COMP:13826"/>
        <dbReference type="ChEBI" id="CHEBI:15378"/>
        <dbReference type="ChEBI" id="CHEBI:29969"/>
        <dbReference type="ChEBI" id="CHEBI:57856"/>
        <dbReference type="ChEBI" id="CHEBI:59789"/>
        <dbReference type="ChEBI" id="CHEBI:61961"/>
    </reaction>
</comment>
<dbReference type="InterPro" id="IPR050078">
    <property type="entry name" value="Ribosomal_L11_MeTrfase_PrmA"/>
</dbReference>
<gene>
    <name evidence="6 7" type="primary">prmA</name>
    <name evidence="7" type="ORF">QQ020_30210</name>
</gene>
<comment type="caution">
    <text evidence="7">The sequence shown here is derived from an EMBL/GenBank/DDBJ whole genome shotgun (WGS) entry which is preliminary data.</text>
</comment>